<dbReference type="CDD" id="cd08503">
    <property type="entry name" value="PBP2_NikA_DppA_OppA_like_17"/>
    <property type="match status" value="1"/>
</dbReference>
<dbReference type="GO" id="GO:0030288">
    <property type="term" value="C:outer membrane-bounded periplasmic space"/>
    <property type="evidence" value="ECO:0007669"/>
    <property type="project" value="UniProtKB-ARBA"/>
</dbReference>
<accession>A0A2R8CDU9</accession>
<dbReference type="PIRSF" id="PIRSF002741">
    <property type="entry name" value="MppA"/>
    <property type="match status" value="1"/>
</dbReference>
<keyword evidence="3" id="KW-0813">Transport</keyword>
<keyword evidence="7" id="KW-1185">Reference proteome</keyword>
<sequence>MDKFQYLRQLEQRLQTRQLDRRQFMRGVLATGMTVTAATMLADRVEAATPKRGGQLAAGIGHGSTTEKLDPGQISAGFLIPLSLGMNGFLTVIDANSTVQSSIAQSWEASPDASVWTFELRDGVEFHNGRSVTAEDVIASINYHRGEGTTSTGAPLLAGVKALRADGPRTVVFELEGGNADFPAILSDYRFAILPAEGDSIDWQSGIGCGAYQLKDFQPGVSADLVRHANHWNDAAGYVDEWKLFVLLDATTRIAALTAGTVDVADKIDPKTAKFITRNPAINLHSVAGTQHYSFPMLTNAAPFNDNNVRQAVKWGIDRKELVDKILLGYGEVGNDHPIGSGQRYFNSALEQKSFDPDKAKFYLKQAGLSSLDVELSSSDAAFAGAVDAATLISNSQAKCGINVSVKREPNDGYWSEVWTKKPWCASYWAGRPVEDLMFSLAFQSGVAWNESFWSHETFDKILVEARAELDTDKRREMYGELQDIVANQGGVAFPMFASYVFGTRPTVGTPEKFGSNLDLDGSSFMERWWKAG</sequence>
<evidence type="ECO:0000256" key="2">
    <source>
        <dbReference type="ARBA" id="ARBA00005695"/>
    </source>
</evidence>
<dbReference type="GO" id="GO:0015833">
    <property type="term" value="P:peptide transport"/>
    <property type="evidence" value="ECO:0007669"/>
    <property type="project" value="TreeGrafter"/>
</dbReference>
<evidence type="ECO:0000313" key="7">
    <source>
        <dbReference type="Proteomes" id="UP000244898"/>
    </source>
</evidence>
<dbReference type="Gene3D" id="3.10.105.10">
    <property type="entry name" value="Dipeptide-binding Protein, Domain 3"/>
    <property type="match status" value="1"/>
</dbReference>
<dbReference type="GO" id="GO:0043190">
    <property type="term" value="C:ATP-binding cassette (ABC) transporter complex"/>
    <property type="evidence" value="ECO:0007669"/>
    <property type="project" value="InterPro"/>
</dbReference>
<feature type="domain" description="Solute-binding protein family 5" evidence="5">
    <location>
        <begin position="99"/>
        <end position="447"/>
    </location>
</feature>
<dbReference type="PANTHER" id="PTHR30290:SF10">
    <property type="entry name" value="PERIPLASMIC OLIGOPEPTIDE-BINDING PROTEIN-RELATED"/>
    <property type="match status" value="1"/>
</dbReference>
<comment type="similarity">
    <text evidence="2">Belongs to the bacterial solute-binding protein 5 family.</text>
</comment>
<dbReference type="SUPFAM" id="SSF53850">
    <property type="entry name" value="Periplasmic binding protein-like II"/>
    <property type="match status" value="1"/>
</dbReference>
<dbReference type="OrthoDB" id="9803988at2"/>
<name>A0A2R8CDU9_9RHOB</name>
<evidence type="ECO:0000256" key="4">
    <source>
        <dbReference type="ARBA" id="ARBA00022729"/>
    </source>
</evidence>
<evidence type="ECO:0000256" key="3">
    <source>
        <dbReference type="ARBA" id="ARBA00022448"/>
    </source>
</evidence>
<keyword evidence="4" id="KW-0732">Signal</keyword>
<evidence type="ECO:0000256" key="1">
    <source>
        <dbReference type="ARBA" id="ARBA00004418"/>
    </source>
</evidence>
<organism evidence="6 7">
    <name type="scientific">Falsiruegeria mediterranea M17</name>
    <dbReference type="NCBI Taxonomy" id="1200281"/>
    <lineage>
        <taxon>Bacteria</taxon>
        <taxon>Pseudomonadati</taxon>
        <taxon>Pseudomonadota</taxon>
        <taxon>Alphaproteobacteria</taxon>
        <taxon>Rhodobacterales</taxon>
        <taxon>Roseobacteraceae</taxon>
        <taxon>Falsiruegeria</taxon>
    </lineage>
</organism>
<comment type="subcellular location">
    <subcellularLocation>
        <location evidence="1">Periplasm</location>
    </subcellularLocation>
</comment>
<dbReference type="GO" id="GO:1904680">
    <property type="term" value="F:peptide transmembrane transporter activity"/>
    <property type="evidence" value="ECO:0007669"/>
    <property type="project" value="TreeGrafter"/>
</dbReference>
<proteinExistence type="inferred from homology"/>
<evidence type="ECO:0000313" key="6">
    <source>
        <dbReference type="EMBL" id="SPJ30636.1"/>
    </source>
</evidence>
<dbReference type="PROSITE" id="PS51318">
    <property type="entry name" value="TAT"/>
    <property type="match status" value="1"/>
</dbReference>
<dbReference type="AlphaFoldDB" id="A0A2R8CDU9"/>
<dbReference type="PANTHER" id="PTHR30290">
    <property type="entry name" value="PERIPLASMIC BINDING COMPONENT OF ABC TRANSPORTER"/>
    <property type="match status" value="1"/>
</dbReference>
<gene>
    <name evidence="6" type="primary">dppA_2</name>
    <name evidence="6" type="ORF">TRM7615_04170</name>
</gene>
<dbReference type="Proteomes" id="UP000244898">
    <property type="component" value="Unassembled WGS sequence"/>
</dbReference>
<reference evidence="7" key="1">
    <citation type="submission" date="2018-03" db="EMBL/GenBank/DDBJ databases">
        <authorList>
            <person name="Rodrigo-Torres L."/>
            <person name="Arahal R. D."/>
            <person name="Lucena T."/>
        </authorList>
    </citation>
    <scope>NUCLEOTIDE SEQUENCE [LARGE SCALE GENOMIC DNA]</scope>
    <source>
        <strain evidence="7">CECT 7615</strain>
    </source>
</reference>
<dbReference type="EMBL" id="ONZG01000012">
    <property type="protein sequence ID" value="SPJ30636.1"/>
    <property type="molecule type" value="Genomic_DNA"/>
</dbReference>
<protein>
    <submittedName>
        <fullName evidence="6">Periplasmic dipeptide transport protein</fullName>
    </submittedName>
</protein>
<evidence type="ECO:0000259" key="5">
    <source>
        <dbReference type="Pfam" id="PF00496"/>
    </source>
</evidence>
<dbReference type="Gene3D" id="3.90.76.10">
    <property type="entry name" value="Dipeptide-binding Protein, Domain 1"/>
    <property type="match status" value="1"/>
</dbReference>
<dbReference type="Pfam" id="PF00496">
    <property type="entry name" value="SBP_bac_5"/>
    <property type="match status" value="1"/>
</dbReference>
<dbReference type="InterPro" id="IPR006311">
    <property type="entry name" value="TAT_signal"/>
</dbReference>
<dbReference type="InterPro" id="IPR030678">
    <property type="entry name" value="Peptide/Ni-bd"/>
</dbReference>
<dbReference type="InterPro" id="IPR039424">
    <property type="entry name" value="SBP_5"/>
</dbReference>
<dbReference type="Gene3D" id="3.40.190.10">
    <property type="entry name" value="Periplasmic binding protein-like II"/>
    <property type="match status" value="1"/>
</dbReference>
<dbReference type="InterPro" id="IPR000914">
    <property type="entry name" value="SBP_5_dom"/>
</dbReference>
<dbReference type="RefSeq" id="WP_108791282.1">
    <property type="nucleotide sequence ID" value="NZ_ONZG01000012.1"/>
</dbReference>